<dbReference type="EMBL" id="AP012204">
    <property type="protein sequence ID" value="BAK33420.1"/>
    <property type="molecule type" value="Genomic_DNA"/>
</dbReference>
<dbReference type="Proteomes" id="UP000007947">
    <property type="component" value="Chromosome"/>
</dbReference>
<gene>
    <name evidence="2" type="ordered locus">MLP_04060</name>
</gene>
<feature type="domain" description="ABM" evidence="1">
    <location>
        <begin position="2"/>
        <end position="94"/>
    </location>
</feature>
<organism evidence="2 3">
    <name type="scientific">Microlunatus phosphovorus (strain ATCC 700054 / DSM 10555 / JCM 9379 / NBRC 101784 / NCIMB 13414 / VKM Ac-1990 / NM-1)</name>
    <dbReference type="NCBI Taxonomy" id="1032480"/>
    <lineage>
        <taxon>Bacteria</taxon>
        <taxon>Bacillati</taxon>
        <taxon>Actinomycetota</taxon>
        <taxon>Actinomycetes</taxon>
        <taxon>Propionibacteriales</taxon>
        <taxon>Propionibacteriaceae</taxon>
        <taxon>Microlunatus</taxon>
    </lineage>
</organism>
<dbReference type="KEGG" id="mph:MLP_04060"/>
<dbReference type="PROSITE" id="PS51725">
    <property type="entry name" value="ABM"/>
    <property type="match status" value="1"/>
</dbReference>
<evidence type="ECO:0000259" key="1">
    <source>
        <dbReference type="PROSITE" id="PS51725"/>
    </source>
</evidence>
<dbReference type="RefSeq" id="WP_013861309.1">
    <property type="nucleotide sequence ID" value="NC_015635.1"/>
</dbReference>
<dbReference type="STRING" id="1032480.MLP_04060"/>
<proteinExistence type="predicted"/>
<dbReference type="InterPro" id="IPR011008">
    <property type="entry name" value="Dimeric_a/b-barrel"/>
</dbReference>
<dbReference type="eggNOG" id="COG1359">
    <property type="taxonomic scope" value="Bacteria"/>
</dbReference>
<dbReference type="InterPro" id="IPR007138">
    <property type="entry name" value="ABM_dom"/>
</dbReference>
<dbReference type="Pfam" id="PF03992">
    <property type="entry name" value="ABM"/>
    <property type="match status" value="1"/>
</dbReference>
<reference evidence="2 3" key="1">
    <citation type="submission" date="2011-05" db="EMBL/GenBank/DDBJ databases">
        <title>Whole genome sequence of Microlunatus phosphovorus NM-1.</title>
        <authorList>
            <person name="Hosoyama A."/>
            <person name="Sasaki K."/>
            <person name="Harada T."/>
            <person name="Igarashi R."/>
            <person name="Kawakoshi A."/>
            <person name="Sasagawa M."/>
            <person name="Fukada J."/>
            <person name="Nakamura S."/>
            <person name="Katano Y."/>
            <person name="Hanada S."/>
            <person name="Kamagata Y."/>
            <person name="Nakamura N."/>
            <person name="Yamazaki S."/>
            <person name="Fujita N."/>
        </authorList>
    </citation>
    <scope>NUCLEOTIDE SEQUENCE [LARGE SCALE GENOMIC DNA]</scope>
    <source>
        <strain evidence="3">ATCC 700054 / DSM 10555 / JCM 9379 / NBRC 101784 / NCIMB 13414 / VKM Ac-1990 / NM-1</strain>
    </source>
</reference>
<dbReference type="SUPFAM" id="SSF54909">
    <property type="entry name" value="Dimeric alpha+beta barrel"/>
    <property type="match status" value="1"/>
</dbReference>
<dbReference type="OrthoDB" id="287932at2"/>
<name>F5XJ94_MICPN</name>
<keyword evidence="3" id="KW-1185">Reference proteome</keyword>
<accession>F5XJ94</accession>
<evidence type="ECO:0000313" key="3">
    <source>
        <dbReference type="Proteomes" id="UP000007947"/>
    </source>
</evidence>
<evidence type="ECO:0000313" key="2">
    <source>
        <dbReference type="EMBL" id="BAK33420.1"/>
    </source>
</evidence>
<dbReference type="Gene3D" id="3.30.70.100">
    <property type="match status" value="1"/>
</dbReference>
<dbReference type="AlphaFoldDB" id="F5XJ94"/>
<sequence>MIAVLGHLVVDPENRDSFLAVSLGAIQAARRTPGCLHFTVTADPVEPAWVAIAELWSSRAELEAFRSSPSGEDDANPSAYVREFHVTEYDVADL</sequence>
<dbReference type="HOGENOM" id="CLU_131496_13_2_11"/>
<protein>
    <recommendedName>
        <fullName evidence="1">ABM domain-containing protein</fullName>
    </recommendedName>
</protein>